<protein>
    <submittedName>
        <fullName evidence="1">Uncharacterized protein</fullName>
    </submittedName>
</protein>
<dbReference type="RefSeq" id="WP_005999972.1">
    <property type="nucleotide sequence ID" value="NZ_AAEW02000007.1"/>
</dbReference>
<evidence type="ECO:0000313" key="2">
    <source>
        <dbReference type="Proteomes" id="UP000005695"/>
    </source>
</evidence>
<reference evidence="1" key="1">
    <citation type="submission" date="2006-05" db="EMBL/GenBank/DDBJ databases">
        <title>Annotation of the draft genome assembly of Desulfuromonas acetoxidans DSM 684.</title>
        <authorList>
            <consortium name="US DOE Joint Genome Institute (JGI-ORNL)"/>
            <person name="Larimer F."/>
            <person name="Land M."/>
            <person name="Hauser L."/>
        </authorList>
    </citation>
    <scope>NUCLEOTIDE SEQUENCE [LARGE SCALE GENOMIC DNA]</scope>
    <source>
        <strain evidence="1">DSM 684</strain>
    </source>
</reference>
<gene>
    <name evidence="1" type="ORF">Dace_2359</name>
</gene>
<name>Q1K083_DESA6</name>
<evidence type="ECO:0000313" key="1">
    <source>
        <dbReference type="EMBL" id="EAT16058.1"/>
    </source>
</evidence>
<dbReference type="OrthoDB" id="371460at2"/>
<reference evidence="1" key="2">
    <citation type="submission" date="2006-05" db="EMBL/GenBank/DDBJ databases">
        <title>Sequencing of the draft genome and assembly of Desulfuromonas acetoxidans DSM 684.</title>
        <authorList>
            <consortium name="US DOE Joint Genome Institute (JGI-PGF)"/>
            <person name="Copeland A."/>
            <person name="Lucas S."/>
            <person name="Lapidus A."/>
            <person name="Barry K."/>
            <person name="Detter J.C."/>
            <person name="Glavina del Rio T."/>
            <person name="Hammon N."/>
            <person name="Israni S."/>
            <person name="Dalin E."/>
            <person name="Tice H."/>
            <person name="Bruce D."/>
            <person name="Pitluck S."/>
            <person name="Richardson P."/>
        </authorList>
    </citation>
    <scope>NUCLEOTIDE SEQUENCE [LARGE SCALE GENOMIC DNA]</scope>
    <source>
        <strain evidence="1">DSM 684</strain>
    </source>
</reference>
<dbReference type="EMBL" id="AAEW02000007">
    <property type="protein sequence ID" value="EAT16058.1"/>
    <property type="molecule type" value="Genomic_DNA"/>
</dbReference>
<dbReference type="Proteomes" id="UP000005695">
    <property type="component" value="Unassembled WGS sequence"/>
</dbReference>
<dbReference type="AlphaFoldDB" id="Q1K083"/>
<comment type="caution">
    <text evidence="1">The sequence shown here is derived from an EMBL/GenBank/DDBJ whole genome shotgun (WGS) entry which is preliminary data.</text>
</comment>
<sequence>MARQRVDKIPDQALAKIAGAAQYRMAQHAAEILIGRAEQALPSAVVLPEVHSQKWGGECWLKISHADVNHVRQQDTAKDFVNAKGGAGVEIPVSATGRKHKISEGSVEWDIEYATSAALPADYEVFTAEFPAGLTWHKQLELTVEEIAAGCDRPEDIINSYALYWDQSGRYLNAAGEELVNYETGKFCHIKRPKWIDAEENVYWGDQDFIDGELRCYLPPQEWLDAAVWPVTLDPVLGYETTGASSVASTANYLFSTGPFSPAVSGTLDAITFISSLTGGDNFVLGLYDNDSSYPGTLIDYTGELTGTNNNATAVGEGGSAQVGVSVSSAASYWLAALLGGAMNIYYDSGGVRFRNSAYTYSSALPSTFPGGYSSAAYYYSIYATYTESAGGLSLTLDTSWRIETITEKQLAWRIQSAAVKTTGWRIHNATSPLETAWRIFAESVKDSAWTIRATAAADTAWRILTVADKETGWRVLGGIDRATAWRILNATNVETAWQILTGGFLTLNTAWRIEGTATKETAYRIQAGVENDLAWRIAEAASKETAWRIQHTITNDTAWRVQNSVEQDTAWRVLTVTGQDVAWRIQAELEKDTAWRILTAEELATAWDIDSEDIPAPIKTFLATNRTTLFTADNRRLAFNATNRTLIFLAD</sequence>
<keyword evidence="2" id="KW-1185">Reference proteome</keyword>
<organism evidence="1 2">
    <name type="scientific">Desulfuromonas acetoxidans (strain DSM 684 / 11070)</name>
    <dbReference type="NCBI Taxonomy" id="281689"/>
    <lineage>
        <taxon>Bacteria</taxon>
        <taxon>Pseudomonadati</taxon>
        <taxon>Thermodesulfobacteriota</taxon>
        <taxon>Desulfuromonadia</taxon>
        <taxon>Desulfuromonadales</taxon>
        <taxon>Desulfuromonadaceae</taxon>
        <taxon>Desulfuromonas</taxon>
    </lineage>
</organism>
<accession>Q1K083</accession>
<proteinExistence type="predicted"/>